<dbReference type="InterPro" id="IPR011009">
    <property type="entry name" value="Kinase-like_dom_sf"/>
</dbReference>
<evidence type="ECO:0000313" key="2">
    <source>
        <dbReference type="EMBL" id="MFC4716924.1"/>
    </source>
</evidence>
<comment type="caution">
    <text evidence="2">The sequence shown here is derived from an EMBL/GenBank/DDBJ whole genome shotgun (WGS) entry which is preliminary data.</text>
</comment>
<organism evidence="2 3">
    <name type="scientific">Glutamicibacter bergerei</name>
    <dbReference type="NCBI Taxonomy" id="256702"/>
    <lineage>
        <taxon>Bacteria</taxon>
        <taxon>Bacillati</taxon>
        <taxon>Actinomycetota</taxon>
        <taxon>Actinomycetes</taxon>
        <taxon>Micrococcales</taxon>
        <taxon>Micrococcaceae</taxon>
        <taxon>Glutamicibacter</taxon>
    </lineage>
</organism>
<sequence length="338" mass="36769">MSTSIGGVPDGAAVGHPRSGTGGMLGSSGLALYFSGATGKARIMEDSAIDEICALAEKHGLELDPHSLTINELGLDFQVAIGTTNTGDSWVLRIPRRPDVTERAAIEGRLLRRLAPHLDVAIPDWKIHSDTLIAYPLLPGEPGLTLTEEGQPQWHFALESREYAHSLADFLAQLHAVDPTEVIDSGIEVFTPSSVRQQKREDIARVVKEFEVSAELQERWSRWLADDRYWPEHTTLTHGEIYPAHQLMTGERIDSILDWTTAAIGDPARDFVFHHASVSATAFNATVDRYVAQGGVVGPLIAEHCVELFSTAAVDYGLFALQTGNAEHLKAAAAQLNP</sequence>
<dbReference type="PANTHER" id="PTHR21310:SF15">
    <property type="entry name" value="AMINOGLYCOSIDE PHOSPHOTRANSFERASE DOMAIN-CONTAINING PROTEIN"/>
    <property type="match status" value="1"/>
</dbReference>
<dbReference type="SUPFAM" id="SSF56112">
    <property type="entry name" value="Protein kinase-like (PK-like)"/>
    <property type="match status" value="1"/>
</dbReference>
<dbReference type="EMBL" id="JBHSHE010000056">
    <property type="protein sequence ID" value="MFC4716924.1"/>
    <property type="molecule type" value="Genomic_DNA"/>
</dbReference>
<evidence type="ECO:0000313" key="3">
    <source>
        <dbReference type="Proteomes" id="UP001595884"/>
    </source>
</evidence>
<name>A0ABV9MP46_9MICC</name>
<proteinExistence type="predicted"/>
<feature type="domain" description="Aminoglycoside phosphotransferase" evidence="1">
    <location>
        <begin position="72"/>
        <end position="295"/>
    </location>
</feature>
<dbReference type="Proteomes" id="UP001595884">
    <property type="component" value="Unassembled WGS sequence"/>
</dbReference>
<dbReference type="InterPro" id="IPR051678">
    <property type="entry name" value="AGP_Transferase"/>
</dbReference>
<dbReference type="Gene3D" id="3.30.200.20">
    <property type="entry name" value="Phosphorylase Kinase, domain 1"/>
    <property type="match status" value="1"/>
</dbReference>
<keyword evidence="3" id="KW-1185">Reference proteome</keyword>
<dbReference type="Pfam" id="PF01636">
    <property type="entry name" value="APH"/>
    <property type="match status" value="1"/>
</dbReference>
<gene>
    <name evidence="2" type="ORF">ACFO7V_12355</name>
</gene>
<dbReference type="Gene3D" id="3.90.1200.10">
    <property type="match status" value="1"/>
</dbReference>
<dbReference type="RefSeq" id="WP_382412294.1">
    <property type="nucleotide sequence ID" value="NZ_JBHSHE010000056.1"/>
</dbReference>
<dbReference type="PANTHER" id="PTHR21310">
    <property type="entry name" value="AMINOGLYCOSIDE PHOSPHOTRANSFERASE-RELATED-RELATED"/>
    <property type="match status" value="1"/>
</dbReference>
<dbReference type="InterPro" id="IPR002575">
    <property type="entry name" value="Aminoglycoside_PTrfase"/>
</dbReference>
<reference evidence="3" key="1">
    <citation type="journal article" date="2019" name="Int. J. Syst. Evol. Microbiol.">
        <title>The Global Catalogue of Microorganisms (GCM) 10K type strain sequencing project: providing services to taxonomists for standard genome sequencing and annotation.</title>
        <authorList>
            <consortium name="The Broad Institute Genomics Platform"/>
            <consortium name="The Broad Institute Genome Sequencing Center for Infectious Disease"/>
            <person name="Wu L."/>
            <person name="Ma J."/>
        </authorList>
    </citation>
    <scope>NUCLEOTIDE SEQUENCE [LARGE SCALE GENOMIC DNA]</scope>
    <source>
        <strain evidence="3">CGMCC 1.12849</strain>
    </source>
</reference>
<protein>
    <submittedName>
        <fullName evidence="2">Macrolide 2'-phosphotransferase</fullName>
    </submittedName>
</protein>
<evidence type="ECO:0000259" key="1">
    <source>
        <dbReference type="Pfam" id="PF01636"/>
    </source>
</evidence>
<dbReference type="CDD" id="cd05152">
    <property type="entry name" value="MPH2"/>
    <property type="match status" value="1"/>
</dbReference>
<accession>A0ABV9MP46</accession>